<reference evidence="2 3" key="1">
    <citation type="submission" date="2020-08" db="EMBL/GenBank/DDBJ databases">
        <authorList>
            <person name="Liu C."/>
            <person name="Sun Q."/>
        </authorList>
    </citation>
    <scope>NUCLEOTIDE SEQUENCE [LARGE SCALE GENOMIC DNA]</scope>
    <source>
        <strain evidence="2 3">NSJ-8</strain>
    </source>
</reference>
<dbReference type="PANTHER" id="PTHR42924:SF3">
    <property type="entry name" value="POLYMERASE_HISTIDINOL PHOSPHATASE N-TERMINAL DOMAIN-CONTAINING PROTEIN"/>
    <property type="match status" value="1"/>
</dbReference>
<evidence type="ECO:0000259" key="1">
    <source>
        <dbReference type="SMART" id="SM00481"/>
    </source>
</evidence>
<dbReference type="GO" id="GO:0004534">
    <property type="term" value="F:5'-3' RNA exonuclease activity"/>
    <property type="evidence" value="ECO:0007669"/>
    <property type="project" value="TreeGrafter"/>
</dbReference>
<name>A0A7G9FYK0_9FIRM</name>
<dbReference type="RefSeq" id="WP_249326829.1">
    <property type="nucleotide sequence ID" value="NZ_CP060633.1"/>
</dbReference>
<gene>
    <name evidence="2" type="ORF">H9Q77_05945</name>
</gene>
<dbReference type="InterPro" id="IPR016195">
    <property type="entry name" value="Pol/histidinol_Pase-like"/>
</dbReference>
<dbReference type="KEGG" id="ssun:H9Q77_05945"/>
<sequence length="310" mass="34593">MVDLHVHSTCSDGTFTPEELVDYAIQKGLTAFALTDHDTVNGLDRAIRYAEELRQAQAASPVISSRNDAAARLPVSSVPDSDVPRVPEIIPGIELSTEYKGKDIHMVGLFIDYRQPEFAHYLEDFIRSRENRNEKMCALLREHDIDITYEALLAEFPGAVITRAHFARYLLSHGYIQSMKEAFDRYVGDHCPCFVPREKVTPAQAVELILGAGGVPVLAHPILYHMSDDRLDTLVAELKKIGLVGIEAIYSTYNTAEERQIRGLASKYNLQISGGSDFHGANKPKIDLGTGWGKLYVPDEVLENLRPEKK</sequence>
<dbReference type="Proteomes" id="UP000515981">
    <property type="component" value="Chromosome"/>
</dbReference>
<dbReference type="EMBL" id="CP060633">
    <property type="protein sequence ID" value="QNM03632.1"/>
    <property type="molecule type" value="Genomic_DNA"/>
</dbReference>
<dbReference type="Gene3D" id="1.10.150.650">
    <property type="match status" value="1"/>
</dbReference>
<feature type="domain" description="Polymerase/histidinol phosphatase N-terminal" evidence="1">
    <location>
        <begin position="2"/>
        <end position="99"/>
    </location>
</feature>
<evidence type="ECO:0000313" key="2">
    <source>
        <dbReference type="EMBL" id="QNM03632.1"/>
    </source>
</evidence>
<dbReference type="InterPro" id="IPR004013">
    <property type="entry name" value="PHP_dom"/>
</dbReference>
<dbReference type="AlphaFoldDB" id="A0A7G9FYK0"/>
<dbReference type="PANTHER" id="PTHR42924">
    <property type="entry name" value="EXONUCLEASE"/>
    <property type="match status" value="1"/>
</dbReference>
<dbReference type="Pfam" id="PF02811">
    <property type="entry name" value="PHP"/>
    <property type="match status" value="1"/>
</dbReference>
<protein>
    <submittedName>
        <fullName evidence="2">PHP domain-containing protein</fullName>
    </submittedName>
</protein>
<dbReference type="CDD" id="cd07438">
    <property type="entry name" value="PHP_HisPPase_AMP"/>
    <property type="match status" value="1"/>
</dbReference>
<dbReference type="SMART" id="SM00481">
    <property type="entry name" value="POLIIIAc"/>
    <property type="match status" value="1"/>
</dbReference>
<dbReference type="InterPro" id="IPR052018">
    <property type="entry name" value="PHP_domain"/>
</dbReference>
<evidence type="ECO:0000313" key="3">
    <source>
        <dbReference type="Proteomes" id="UP000515981"/>
    </source>
</evidence>
<dbReference type="SUPFAM" id="SSF89550">
    <property type="entry name" value="PHP domain-like"/>
    <property type="match status" value="1"/>
</dbReference>
<organism evidence="2 3">
    <name type="scientific">Simiaoa sunii</name>
    <dbReference type="NCBI Taxonomy" id="2763672"/>
    <lineage>
        <taxon>Bacteria</taxon>
        <taxon>Bacillati</taxon>
        <taxon>Bacillota</taxon>
        <taxon>Clostridia</taxon>
        <taxon>Lachnospirales</taxon>
        <taxon>Lachnospiraceae</taxon>
        <taxon>Simiaoa</taxon>
    </lineage>
</organism>
<dbReference type="GO" id="GO:0035312">
    <property type="term" value="F:5'-3' DNA exonuclease activity"/>
    <property type="evidence" value="ECO:0007669"/>
    <property type="project" value="TreeGrafter"/>
</dbReference>
<dbReference type="Gene3D" id="3.20.20.140">
    <property type="entry name" value="Metal-dependent hydrolases"/>
    <property type="match status" value="1"/>
</dbReference>
<accession>A0A7G9FYK0</accession>
<proteinExistence type="predicted"/>
<keyword evidence="3" id="KW-1185">Reference proteome</keyword>
<dbReference type="InterPro" id="IPR003141">
    <property type="entry name" value="Pol/His_phosphatase_N"/>
</dbReference>